<dbReference type="AlphaFoldDB" id="A0A921ZA83"/>
<evidence type="ECO:0000256" key="12">
    <source>
        <dbReference type="ARBA" id="ARBA00023242"/>
    </source>
</evidence>
<dbReference type="Gene3D" id="3.40.50.10130">
    <property type="match status" value="1"/>
</dbReference>
<dbReference type="InterPro" id="IPR033309">
    <property type="entry name" value="Mus81"/>
</dbReference>
<dbReference type="GO" id="GO:0000727">
    <property type="term" value="P:double-strand break repair via break-induced replication"/>
    <property type="evidence" value="ECO:0007669"/>
    <property type="project" value="UniProtKB-UniRule"/>
</dbReference>
<sequence length="579" mass="66123">MSVEAFRKRIMYRHYKPNALFEGWIKELLVEAVEKKSKLEPMLREAFESLRKYPLPLKSGSDCAILKGFHKKLCKFLDHRFSIYENIILEEARSHGLNEDDAHHNEEGNEICERRLSTSERTQAEPHPFNRLNPLIPGQRMAQQYVHFYFRNLVPTPYIQNSARAKRTGPGTHRTGPSTSNAAQNSTSKPPYRSGAYAILLTLLKHARGSDVRSLPKKQIIEFAQQYSDESFTVVKPGTHNTAWCNMTRLVKRGLVSTIRKKKMEYTLTDTGKDVAIDLLIEDTERPNSIGDSGARVPAFAAVNEPISFEPGSYDVVLLIDKNETGGATRKNEPAVALFSRYPRLKHEYRSLKVGDFAWIARHHVTKQELVLPYIVERKRYDDFAASIKDGRFHEQKFRLHKCGLSNVFYMVESYGRNKNLGMPLQTLKQAVANTRVQDGFKTIFSDSLSHSVRLMALLTIKLTAEYREEQLAGRNGAPRGDELMTFEYFTKVSSKNKSLTVTELFIKQLLQLKGLSVEKALAITKRYPTPMLLLDEYKKHDTEGGLMLLAYLKYGDMGRNVGPQVSRTIYQLFSDESI</sequence>
<feature type="region of interest" description="Disordered" evidence="14">
    <location>
        <begin position="163"/>
        <end position="190"/>
    </location>
</feature>
<keyword evidence="8 13" id="KW-0378">Hydrolase</keyword>
<keyword evidence="9 13" id="KW-0460">Magnesium</keyword>
<dbReference type="Pfam" id="PF14716">
    <property type="entry name" value="HHH_8"/>
    <property type="match status" value="1"/>
</dbReference>
<dbReference type="EMBL" id="JH668463">
    <property type="protein sequence ID" value="KAG6454302.1"/>
    <property type="molecule type" value="Genomic_DNA"/>
</dbReference>
<protein>
    <recommendedName>
        <fullName evidence="13">Crossover junction endonuclease MUS81</fullName>
        <ecNumber evidence="13">3.1.22.-</ecNumber>
    </recommendedName>
</protein>
<dbReference type="InterPro" id="IPR027421">
    <property type="entry name" value="DNA_pol_lamdba_lyase_dom_sf"/>
</dbReference>
<evidence type="ECO:0000313" key="16">
    <source>
        <dbReference type="EMBL" id="KAG6454302.1"/>
    </source>
</evidence>
<evidence type="ECO:0000256" key="14">
    <source>
        <dbReference type="SAM" id="MobiDB-lite"/>
    </source>
</evidence>
<comment type="subunit">
    <text evidence="13">Interacts with EME1.</text>
</comment>
<dbReference type="Proteomes" id="UP000791440">
    <property type="component" value="Unassembled WGS sequence"/>
</dbReference>
<dbReference type="CDD" id="cd20074">
    <property type="entry name" value="XPF_nuclease_Mus81"/>
    <property type="match status" value="1"/>
</dbReference>
<dbReference type="FunFam" id="3.40.50.10130:FF:000003">
    <property type="entry name" value="Crossover junction endonuclease MUS81"/>
    <property type="match status" value="1"/>
</dbReference>
<reference evidence="16" key="2">
    <citation type="submission" date="2020-12" db="EMBL/GenBank/DDBJ databases">
        <authorList>
            <person name="Kanost M."/>
        </authorList>
    </citation>
    <scope>NUCLEOTIDE SEQUENCE</scope>
</reference>
<dbReference type="Pfam" id="PF02732">
    <property type="entry name" value="ERCC4"/>
    <property type="match status" value="1"/>
</dbReference>
<dbReference type="GO" id="GO:0048257">
    <property type="term" value="F:3'-flap endonuclease activity"/>
    <property type="evidence" value="ECO:0007669"/>
    <property type="project" value="TreeGrafter"/>
</dbReference>
<dbReference type="InterPro" id="IPR047417">
    <property type="entry name" value="WHD_MUS81"/>
</dbReference>
<evidence type="ECO:0000256" key="7">
    <source>
        <dbReference type="ARBA" id="ARBA00022763"/>
    </source>
</evidence>
<evidence type="ECO:0000256" key="4">
    <source>
        <dbReference type="ARBA" id="ARBA00022722"/>
    </source>
</evidence>
<dbReference type="Pfam" id="PF21136">
    <property type="entry name" value="WHD_MUS81"/>
    <property type="match status" value="1"/>
</dbReference>
<keyword evidence="7 13" id="KW-0227">DNA damage</keyword>
<keyword evidence="12 13" id="KW-0539">Nucleus</keyword>
<keyword evidence="10 13" id="KW-0233">DNA recombination</keyword>
<keyword evidence="11 13" id="KW-0234">DNA repair</keyword>
<dbReference type="GO" id="GO:0000712">
    <property type="term" value="P:resolution of meiotic recombination intermediates"/>
    <property type="evidence" value="ECO:0007669"/>
    <property type="project" value="TreeGrafter"/>
</dbReference>
<comment type="subcellular location">
    <subcellularLocation>
        <location evidence="2 13">Nucleus</location>
    </subcellularLocation>
</comment>
<keyword evidence="17" id="KW-1185">Reference proteome</keyword>
<comment type="function">
    <text evidence="13">Interacts with EME1 to form a DNA structure-specific endonuclease with substrate preference for branched DNA structures with a 5'-end at the branch nick. Typical substrates include 3'-flap structures, D-loops, replication forks and nicked Holliday junctions. May be required in mitosis for the processing of stalled or collapsed replication fork intermediates. May be required in meiosis for the repair of meiosis-specific double strand breaks subsequent to single-end invasion (SEI).</text>
</comment>
<dbReference type="GO" id="GO:0048476">
    <property type="term" value="C:Holliday junction resolvase complex"/>
    <property type="evidence" value="ECO:0007669"/>
    <property type="project" value="UniProtKB-UniRule"/>
</dbReference>
<dbReference type="PANTHER" id="PTHR13451:SF0">
    <property type="entry name" value="CROSSOVER JUNCTION ENDONUCLEASE MUS81"/>
    <property type="match status" value="1"/>
</dbReference>
<evidence type="ECO:0000256" key="1">
    <source>
        <dbReference type="ARBA" id="ARBA00001946"/>
    </source>
</evidence>
<dbReference type="GO" id="GO:0031573">
    <property type="term" value="P:mitotic intra-S DNA damage checkpoint signaling"/>
    <property type="evidence" value="ECO:0007669"/>
    <property type="project" value="TreeGrafter"/>
</dbReference>
<evidence type="ECO:0000256" key="2">
    <source>
        <dbReference type="ARBA" id="ARBA00004123"/>
    </source>
</evidence>
<keyword evidence="5 13" id="KW-0479">Metal-binding</keyword>
<comment type="caution">
    <text evidence="16">The sequence shown here is derived from an EMBL/GenBank/DDBJ whole genome shotgun (WGS) entry which is preliminary data.</text>
</comment>
<keyword evidence="4 13" id="KW-0540">Nuclease</keyword>
<dbReference type="InterPro" id="IPR011335">
    <property type="entry name" value="Restrct_endonuc-II-like"/>
</dbReference>
<dbReference type="PANTHER" id="PTHR13451">
    <property type="entry name" value="CLASS II CROSSOVER JUNCTION ENDONUCLEASE MUS81"/>
    <property type="match status" value="1"/>
</dbReference>
<dbReference type="Gene3D" id="1.10.150.110">
    <property type="entry name" value="DNA polymerase beta, N-terminal domain-like"/>
    <property type="match status" value="1"/>
</dbReference>
<evidence type="ECO:0000313" key="17">
    <source>
        <dbReference type="Proteomes" id="UP000791440"/>
    </source>
</evidence>
<evidence type="ECO:0000256" key="9">
    <source>
        <dbReference type="ARBA" id="ARBA00022842"/>
    </source>
</evidence>
<evidence type="ECO:0000256" key="13">
    <source>
        <dbReference type="RuleBase" id="RU369042"/>
    </source>
</evidence>
<name>A0A921ZA83_MANSE</name>
<dbReference type="SUPFAM" id="SSF47802">
    <property type="entry name" value="DNA polymerase beta, N-terminal domain-like"/>
    <property type="match status" value="1"/>
</dbReference>
<dbReference type="OrthoDB" id="5963188at2759"/>
<dbReference type="GO" id="GO:0003677">
    <property type="term" value="F:DNA binding"/>
    <property type="evidence" value="ECO:0007669"/>
    <property type="project" value="UniProtKB-UniRule"/>
</dbReference>
<dbReference type="SUPFAM" id="SSF52980">
    <property type="entry name" value="Restriction endonuclease-like"/>
    <property type="match status" value="1"/>
</dbReference>
<dbReference type="GO" id="GO:0005634">
    <property type="term" value="C:nucleus"/>
    <property type="evidence" value="ECO:0007669"/>
    <property type="project" value="UniProtKB-SubCell"/>
</dbReference>
<dbReference type="CDD" id="cd21036">
    <property type="entry name" value="WH_MUS81"/>
    <property type="match status" value="1"/>
</dbReference>
<organism evidence="16 17">
    <name type="scientific">Manduca sexta</name>
    <name type="common">Tobacco hawkmoth</name>
    <name type="synonym">Tobacco hornworm</name>
    <dbReference type="NCBI Taxonomy" id="7130"/>
    <lineage>
        <taxon>Eukaryota</taxon>
        <taxon>Metazoa</taxon>
        <taxon>Ecdysozoa</taxon>
        <taxon>Arthropoda</taxon>
        <taxon>Hexapoda</taxon>
        <taxon>Insecta</taxon>
        <taxon>Pterygota</taxon>
        <taxon>Neoptera</taxon>
        <taxon>Endopterygota</taxon>
        <taxon>Lepidoptera</taxon>
        <taxon>Glossata</taxon>
        <taxon>Ditrysia</taxon>
        <taxon>Bombycoidea</taxon>
        <taxon>Sphingidae</taxon>
        <taxon>Sphinginae</taxon>
        <taxon>Sphingini</taxon>
        <taxon>Manduca</taxon>
    </lineage>
</organism>
<comment type="similarity">
    <text evidence="3 13">Belongs to the XPF family.</text>
</comment>
<proteinExistence type="inferred from homology"/>
<evidence type="ECO:0000256" key="6">
    <source>
        <dbReference type="ARBA" id="ARBA00022759"/>
    </source>
</evidence>
<gene>
    <name evidence="16" type="ORF">O3G_MSEX008623</name>
</gene>
<dbReference type="InterPro" id="IPR006166">
    <property type="entry name" value="ERCC4_domain"/>
</dbReference>
<dbReference type="InterPro" id="IPR010996">
    <property type="entry name" value="HHH_MUS81"/>
</dbReference>
<dbReference type="GO" id="GO:0006308">
    <property type="term" value="P:DNA catabolic process"/>
    <property type="evidence" value="ECO:0007669"/>
    <property type="project" value="UniProtKB-UniRule"/>
</dbReference>
<feature type="compositionally biased region" description="Polar residues" evidence="14">
    <location>
        <begin position="175"/>
        <end position="189"/>
    </location>
</feature>
<feature type="domain" description="ERCC4" evidence="15">
    <location>
        <begin position="317"/>
        <end position="416"/>
    </location>
</feature>
<dbReference type="SMART" id="SM00891">
    <property type="entry name" value="ERCC4"/>
    <property type="match status" value="1"/>
</dbReference>
<dbReference type="GO" id="GO:0046872">
    <property type="term" value="F:metal ion binding"/>
    <property type="evidence" value="ECO:0007669"/>
    <property type="project" value="UniProtKB-UniRule"/>
</dbReference>
<accession>A0A921ZA83</accession>
<dbReference type="Gene3D" id="1.10.10.10">
    <property type="entry name" value="Winged helix-like DNA-binding domain superfamily/Winged helix DNA-binding domain"/>
    <property type="match status" value="1"/>
</dbReference>
<dbReference type="EC" id="3.1.22.-" evidence="13"/>
<dbReference type="InterPro" id="IPR042530">
    <property type="entry name" value="EME1/EME2_C"/>
</dbReference>
<dbReference type="InterPro" id="IPR047416">
    <property type="entry name" value="XPF_nuclease_Mus81"/>
</dbReference>
<evidence type="ECO:0000256" key="3">
    <source>
        <dbReference type="ARBA" id="ARBA00010015"/>
    </source>
</evidence>
<dbReference type="InterPro" id="IPR036388">
    <property type="entry name" value="WH-like_DNA-bd_sf"/>
</dbReference>
<dbReference type="Gene3D" id="1.10.150.670">
    <property type="entry name" value="Crossover junction endonuclease EME1, DNA-binding domain"/>
    <property type="match status" value="1"/>
</dbReference>
<evidence type="ECO:0000259" key="15">
    <source>
        <dbReference type="SMART" id="SM00891"/>
    </source>
</evidence>
<reference evidence="16" key="1">
    <citation type="journal article" date="2016" name="Insect Biochem. Mol. Biol.">
        <title>Multifaceted biological insights from a draft genome sequence of the tobacco hornworm moth, Manduca sexta.</title>
        <authorList>
            <person name="Kanost M.R."/>
            <person name="Arrese E.L."/>
            <person name="Cao X."/>
            <person name="Chen Y.R."/>
            <person name="Chellapilla S."/>
            <person name="Goldsmith M.R."/>
            <person name="Grosse-Wilde E."/>
            <person name="Heckel D.G."/>
            <person name="Herndon N."/>
            <person name="Jiang H."/>
            <person name="Papanicolaou A."/>
            <person name="Qu J."/>
            <person name="Soulages J.L."/>
            <person name="Vogel H."/>
            <person name="Walters J."/>
            <person name="Waterhouse R.M."/>
            <person name="Ahn S.J."/>
            <person name="Almeida F.C."/>
            <person name="An C."/>
            <person name="Aqrawi P."/>
            <person name="Bretschneider A."/>
            <person name="Bryant W.B."/>
            <person name="Bucks S."/>
            <person name="Chao H."/>
            <person name="Chevignon G."/>
            <person name="Christen J.M."/>
            <person name="Clarke D.F."/>
            <person name="Dittmer N.T."/>
            <person name="Ferguson L.C.F."/>
            <person name="Garavelou S."/>
            <person name="Gordon K.H.J."/>
            <person name="Gunaratna R.T."/>
            <person name="Han Y."/>
            <person name="Hauser F."/>
            <person name="He Y."/>
            <person name="Heidel-Fischer H."/>
            <person name="Hirsh A."/>
            <person name="Hu Y."/>
            <person name="Jiang H."/>
            <person name="Kalra D."/>
            <person name="Klinner C."/>
            <person name="Konig C."/>
            <person name="Kovar C."/>
            <person name="Kroll A.R."/>
            <person name="Kuwar S.S."/>
            <person name="Lee S.L."/>
            <person name="Lehman R."/>
            <person name="Li K."/>
            <person name="Li Z."/>
            <person name="Liang H."/>
            <person name="Lovelace S."/>
            <person name="Lu Z."/>
            <person name="Mansfield J.H."/>
            <person name="McCulloch K.J."/>
            <person name="Mathew T."/>
            <person name="Morton B."/>
            <person name="Muzny D.M."/>
            <person name="Neunemann D."/>
            <person name="Ongeri F."/>
            <person name="Pauchet Y."/>
            <person name="Pu L.L."/>
            <person name="Pyrousis I."/>
            <person name="Rao X.J."/>
            <person name="Redding A."/>
            <person name="Roesel C."/>
            <person name="Sanchez-Gracia A."/>
            <person name="Schaack S."/>
            <person name="Shukla A."/>
            <person name="Tetreau G."/>
            <person name="Wang Y."/>
            <person name="Xiong G.H."/>
            <person name="Traut W."/>
            <person name="Walsh T.K."/>
            <person name="Worley K.C."/>
            <person name="Wu D."/>
            <person name="Wu W."/>
            <person name="Wu Y.Q."/>
            <person name="Zhang X."/>
            <person name="Zou Z."/>
            <person name="Zucker H."/>
            <person name="Briscoe A.D."/>
            <person name="Burmester T."/>
            <person name="Clem R.J."/>
            <person name="Feyereisen R."/>
            <person name="Grimmelikhuijzen C.J.P."/>
            <person name="Hamodrakas S.J."/>
            <person name="Hansson B.S."/>
            <person name="Huguet E."/>
            <person name="Jermiin L.S."/>
            <person name="Lan Q."/>
            <person name="Lehman H.K."/>
            <person name="Lorenzen M."/>
            <person name="Merzendorfer H."/>
            <person name="Michalopoulos I."/>
            <person name="Morton D.B."/>
            <person name="Muthukrishnan S."/>
            <person name="Oakeshott J.G."/>
            <person name="Palmer W."/>
            <person name="Park Y."/>
            <person name="Passarelli A.L."/>
            <person name="Rozas J."/>
            <person name="Schwartz L.M."/>
            <person name="Smith W."/>
            <person name="Southgate A."/>
            <person name="Vilcinskas A."/>
            <person name="Vogt R."/>
            <person name="Wang P."/>
            <person name="Werren J."/>
            <person name="Yu X.Q."/>
            <person name="Zhou J.J."/>
            <person name="Brown S.J."/>
            <person name="Scherer S.E."/>
            <person name="Richards S."/>
            <person name="Blissard G.W."/>
        </authorList>
    </citation>
    <scope>NUCLEOTIDE SEQUENCE</scope>
</reference>
<evidence type="ECO:0000256" key="10">
    <source>
        <dbReference type="ARBA" id="ARBA00023172"/>
    </source>
</evidence>
<evidence type="ECO:0000256" key="8">
    <source>
        <dbReference type="ARBA" id="ARBA00022801"/>
    </source>
</evidence>
<evidence type="ECO:0000256" key="11">
    <source>
        <dbReference type="ARBA" id="ARBA00023204"/>
    </source>
</evidence>
<dbReference type="GO" id="GO:0008821">
    <property type="term" value="F:crossover junction DNA endonuclease activity"/>
    <property type="evidence" value="ECO:0007669"/>
    <property type="project" value="UniProtKB-UniRule"/>
</dbReference>
<evidence type="ECO:0000256" key="5">
    <source>
        <dbReference type="ARBA" id="ARBA00022723"/>
    </source>
</evidence>
<keyword evidence="6 13" id="KW-0255">Endonuclease</keyword>
<dbReference type="Pfam" id="PF21292">
    <property type="entry name" value="EME1-MUS81_C"/>
    <property type="match status" value="1"/>
</dbReference>
<comment type="cofactor">
    <cofactor evidence="1 13">
        <name>Mg(2+)</name>
        <dbReference type="ChEBI" id="CHEBI:18420"/>
    </cofactor>
</comment>